<dbReference type="RefSeq" id="WP_404612514.1">
    <property type="nucleotide sequence ID" value="NZ_JBIYDN010000032.1"/>
</dbReference>
<evidence type="ECO:0008006" key="3">
    <source>
        <dbReference type="Google" id="ProtNLM"/>
    </source>
</evidence>
<accession>A0ABW8MUN7</accession>
<keyword evidence="2" id="KW-1185">Reference proteome</keyword>
<organism evidence="1 2">
    <name type="scientific">Caballeronia udeis</name>
    <dbReference type="NCBI Taxonomy" id="1232866"/>
    <lineage>
        <taxon>Bacteria</taxon>
        <taxon>Pseudomonadati</taxon>
        <taxon>Pseudomonadota</taxon>
        <taxon>Betaproteobacteria</taxon>
        <taxon>Burkholderiales</taxon>
        <taxon>Burkholderiaceae</taxon>
        <taxon>Caballeronia</taxon>
    </lineage>
</organism>
<name>A0ABW8MUN7_9BURK</name>
<protein>
    <recommendedName>
        <fullName evidence="3">GAF domain-containing protein</fullName>
    </recommendedName>
</protein>
<proteinExistence type="predicted"/>
<dbReference type="Proteomes" id="UP001620514">
    <property type="component" value="Unassembled WGS sequence"/>
</dbReference>
<evidence type="ECO:0000313" key="1">
    <source>
        <dbReference type="EMBL" id="MFK4447137.1"/>
    </source>
</evidence>
<dbReference type="EMBL" id="JBIYDN010000032">
    <property type="protein sequence ID" value="MFK4447137.1"/>
    <property type="molecule type" value="Genomic_DNA"/>
</dbReference>
<sequence length="178" mass="21021">MMISESHYWKKPLLRAATWLERLRIEGTNEERILVRVERELFVGFYAIRKLLDTFKMSPSTRTMMLEMVWSPCIKTVDYMNAHRIGELFDLDVTHTEQRDLAFVCNQFIHSYIFVPVQHADGALAGAYVASDKARNEKLYFVELAQILAAFRTVGRDYPTQQHMRRNERTEQWEEVAE</sequence>
<gene>
    <name evidence="1" type="ORF">ABH943_007170</name>
</gene>
<evidence type="ECO:0000313" key="2">
    <source>
        <dbReference type="Proteomes" id="UP001620514"/>
    </source>
</evidence>
<comment type="caution">
    <text evidence="1">The sequence shown here is derived from an EMBL/GenBank/DDBJ whole genome shotgun (WGS) entry which is preliminary data.</text>
</comment>
<reference evidence="1 2" key="1">
    <citation type="submission" date="2024-11" db="EMBL/GenBank/DDBJ databases">
        <title>Using genomics to understand microbial adaptation to soil warming.</title>
        <authorList>
            <person name="Deangelis K.M. PhD."/>
        </authorList>
    </citation>
    <scope>NUCLEOTIDE SEQUENCE [LARGE SCALE GENOMIC DNA]</scope>
    <source>
        <strain evidence="1 2">GAS97</strain>
    </source>
</reference>